<dbReference type="Proteomes" id="UP000789920">
    <property type="component" value="Unassembled WGS sequence"/>
</dbReference>
<evidence type="ECO:0000313" key="2">
    <source>
        <dbReference type="Proteomes" id="UP000789920"/>
    </source>
</evidence>
<organism evidence="1 2">
    <name type="scientific">Racocetra persica</name>
    <dbReference type="NCBI Taxonomy" id="160502"/>
    <lineage>
        <taxon>Eukaryota</taxon>
        <taxon>Fungi</taxon>
        <taxon>Fungi incertae sedis</taxon>
        <taxon>Mucoromycota</taxon>
        <taxon>Glomeromycotina</taxon>
        <taxon>Glomeromycetes</taxon>
        <taxon>Diversisporales</taxon>
        <taxon>Gigasporaceae</taxon>
        <taxon>Racocetra</taxon>
    </lineage>
</organism>
<comment type="caution">
    <text evidence="1">The sequence shown here is derived from an EMBL/GenBank/DDBJ whole genome shotgun (WGS) entry which is preliminary data.</text>
</comment>
<accession>A0ACA9SL18</accession>
<dbReference type="EMBL" id="CAJVQC010132511">
    <property type="protein sequence ID" value="CAG8841990.1"/>
    <property type="molecule type" value="Genomic_DNA"/>
</dbReference>
<feature type="non-terminal residue" evidence="1">
    <location>
        <position position="179"/>
    </location>
</feature>
<keyword evidence="2" id="KW-1185">Reference proteome</keyword>
<proteinExistence type="predicted"/>
<gene>
    <name evidence="1" type="ORF">RPERSI_LOCUS32111</name>
</gene>
<name>A0ACA9SL18_9GLOM</name>
<feature type="non-terminal residue" evidence="1">
    <location>
        <position position="1"/>
    </location>
</feature>
<protein>
    <submittedName>
        <fullName evidence="1">9526_t:CDS:1</fullName>
    </submittedName>
</protein>
<sequence>STKDSLVELDTGKPHFKLNLITFDPRKFHFLESDLFNHLELLHNIKLCKNLTSLSTYVYSNTQENLFTTLINLDQLKQLVITEISYSLDTKQKSLIFSEFLTKLANHLPSTLKWLHIGTKFGIRKDILQDFKINTLCKFKKIAVFGGMDWDMENQKVEFEGVYDELNIDEIKNSLIPNY</sequence>
<reference evidence="1" key="1">
    <citation type="submission" date="2021-06" db="EMBL/GenBank/DDBJ databases">
        <authorList>
            <person name="Kallberg Y."/>
            <person name="Tangrot J."/>
            <person name="Rosling A."/>
        </authorList>
    </citation>
    <scope>NUCLEOTIDE SEQUENCE</scope>
    <source>
        <strain evidence="1">MA461A</strain>
    </source>
</reference>
<evidence type="ECO:0000313" key="1">
    <source>
        <dbReference type="EMBL" id="CAG8841990.1"/>
    </source>
</evidence>